<dbReference type="Proteomes" id="UP000000768">
    <property type="component" value="Chromosome 7"/>
</dbReference>
<dbReference type="InParanoid" id="A0A1Z5RB53"/>
<feature type="transmembrane region" description="Helical" evidence="2">
    <location>
        <begin position="861"/>
        <end position="883"/>
    </location>
</feature>
<feature type="region of interest" description="Disordered" evidence="1">
    <location>
        <begin position="572"/>
        <end position="598"/>
    </location>
</feature>
<name>A0A1Z5RB53_SORBI</name>
<keyword evidence="2" id="KW-0812">Transmembrane</keyword>
<sequence>MKAPELLNNKAQDVTCCLLQSMNLLCSFITLLILLRRMMSVSGVTYNIDIGARPEALTVASSKRASVSHTLERNSIMLSGKNADLLCEINHHVKQNSLEPVSSLEVPRSETFERPSSRANPLLENDLLDSGKPDFLEGHDIVSRPLPEIDAIDIVENVSIEVSPVWGQTDYREETHSILMLDNDTSHCVQTDFPEETYFVPSLLLDKEANHSSEARPFCLASPKIEKDLLHTTEQNGKLRKRSSLLLDRCDNESSRILEQQSSINESALQLYHLADTTEAHDVCVSNNIAICARPEALTAASSKRARVSHTLERNSEISSDKSVPMLECQSFSIPVPSDSPTITERALQGFYESKKLVNLCSSLSVKYKMKPLDAVYQSLPSRFEDLMNRSLAYSIDTNLLDPSCASKKYSLDFDDAFMMSNDQTFGSSNVYSDVPLSLSFEKYDLEKLPAMIGSSSDYLGSIPGFGCSKIDEDSTILGGNENQAKLSHSIGRNYSRECLGGRKPLGYATNIYQSKGTSSLDLTAGKSYTRKPNQHVRIRVNQDIKNPKEVGALSIMNAGKITHLLRDRLSKKEMSCSKSERNRREPNLEKGCRPRNTVSNLTSFIPLAKQNQQPPKSCAERDLSVRALKVAAAAKRREEKKQTEREMHKAAVKLALERSKQEKEHRQKQVDHKKKTWADFITRKRQREGDGKRENDRKNKCTEEAPKCQKQLEEIIHSPNTLKDACPKDTDGKDLMENLVERVESQLLSDERMESVQRLLASERNTVKAMYADCKSAGSGLQVQENLSDNVDKSYGMTPYGDSDAKDFEILEHQREIRHGRKLIPSWAQEENLDKILVANLALDSREVFAHKCSAILSDVLLVLFLGIVFLGWFSCITEFFLPRQNVTDDKNRRLAVLSLCRIFFCTGTTGGVSCVEPPSGPAPTRGSFMVPVSILW</sequence>
<protein>
    <recommendedName>
        <fullName evidence="5">Inner centromere protein ARK-binding domain-containing protein</fullName>
    </recommendedName>
</protein>
<evidence type="ECO:0000256" key="1">
    <source>
        <dbReference type="SAM" id="MobiDB-lite"/>
    </source>
</evidence>
<evidence type="ECO:0008006" key="5">
    <source>
        <dbReference type="Google" id="ProtNLM"/>
    </source>
</evidence>
<dbReference type="PANTHER" id="PTHR13738">
    <property type="entry name" value="TROPONIN I"/>
    <property type="match status" value="1"/>
</dbReference>
<organism evidence="3 4">
    <name type="scientific">Sorghum bicolor</name>
    <name type="common">Sorghum</name>
    <name type="synonym">Sorghum vulgare</name>
    <dbReference type="NCBI Taxonomy" id="4558"/>
    <lineage>
        <taxon>Eukaryota</taxon>
        <taxon>Viridiplantae</taxon>
        <taxon>Streptophyta</taxon>
        <taxon>Embryophyta</taxon>
        <taxon>Tracheophyta</taxon>
        <taxon>Spermatophyta</taxon>
        <taxon>Magnoliopsida</taxon>
        <taxon>Liliopsida</taxon>
        <taxon>Poales</taxon>
        <taxon>Poaceae</taxon>
        <taxon>PACMAD clade</taxon>
        <taxon>Panicoideae</taxon>
        <taxon>Andropogonodae</taxon>
        <taxon>Andropogoneae</taxon>
        <taxon>Sorghinae</taxon>
        <taxon>Sorghum</taxon>
    </lineage>
</organism>
<feature type="compositionally biased region" description="Basic and acidic residues" evidence="1">
    <location>
        <begin position="688"/>
        <end position="707"/>
    </location>
</feature>
<dbReference type="PANTHER" id="PTHR13738:SF1">
    <property type="entry name" value="TROPONIN I"/>
    <property type="match status" value="1"/>
</dbReference>
<accession>A0A1Z5RB53</accession>
<dbReference type="EMBL" id="CM000766">
    <property type="protein sequence ID" value="OQU81003.1"/>
    <property type="molecule type" value="Genomic_DNA"/>
</dbReference>
<evidence type="ECO:0000313" key="4">
    <source>
        <dbReference type="Proteomes" id="UP000000768"/>
    </source>
</evidence>
<dbReference type="OrthoDB" id="681218at2759"/>
<dbReference type="AlphaFoldDB" id="A0A1Z5RB53"/>
<keyword evidence="2" id="KW-0472">Membrane</keyword>
<reference evidence="3 4" key="1">
    <citation type="journal article" date="2009" name="Nature">
        <title>The Sorghum bicolor genome and the diversification of grasses.</title>
        <authorList>
            <person name="Paterson A.H."/>
            <person name="Bowers J.E."/>
            <person name="Bruggmann R."/>
            <person name="Dubchak I."/>
            <person name="Grimwood J."/>
            <person name="Gundlach H."/>
            <person name="Haberer G."/>
            <person name="Hellsten U."/>
            <person name="Mitros T."/>
            <person name="Poliakov A."/>
            <person name="Schmutz J."/>
            <person name="Spannagl M."/>
            <person name="Tang H."/>
            <person name="Wang X."/>
            <person name="Wicker T."/>
            <person name="Bharti A.K."/>
            <person name="Chapman J."/>
            <person name="Feltus F.A."/>
            <person name="Gowik U."/>
            <person name="Grigoriev I.V."/>
            <person name="Lyons E."/>
            <person name="Maher C.A."/>
            <person name="Martis M."/>
            <person name="Narechania A."/>
            <person name="Otillar R.P."/>
            <person name="Penning B.W."/>
            <person name="Salamov A.A."/>
            <person name="Wang Y."/>
            <person name="Zhang L."/>
            <person name="Carpita N.C."/>
            <person name="Freeling M."/>
            <person name="Gingle A.R."/>
            <person name="Hash C.T."/>
            <person name="Keller B."/>
            <person name="Klein P."/>
            <person name="Kresovich S."/>
            <person name="McCann M.C."/>
            <person name="Ming R."/>
            <person name="Peterson D.G."/>
            <person name="Mehboob-ur-Rahman"/>
            <person name="Ware D."/>
            <person name="Westhoff P."/>
            <person name="Mayer K.F."/>
            <person name="Messing J."/>
            <person name="Rokhsar D.S."/>
        </authorList>
    </citation>
    <scope>NUCLEOTIDE SEQUENCE [LARGE SCALE GENOMIC DNA]</scope>
    <source>
        <strain evidence="4">cv. BTx623</strain>
    </source>
</reference>
<evidence type="ECO:0000256" key="2">
    <source>
        <dbReference type="SAM" id="Phobius"/>
    </source>
</evidence>
<feature type="region of interest" description="Disordered" evidence="1">
    <location>
        <begin position="657"/>
        <end position="707"/>
    </location>
</feature>
<dbReference type="Gramene" id="OQU81003">
    <property type="protein sequence ID" value="OQU81003"/>
    <property type="gene ID" value="SORBI_3007G221700"/>
</dbReference>
<proteinExistence type="predicted"/>
<evidence type="ECO:0000313" key="3">
    <source>
        <dbReference type="EMBL" id="OQU81003.1"/>
    </source>
</evidence>
<reference evidence="4" key="2">
    <citation type="journal article" date="2018" name="Plant J.">
        <title>The Sorghum bicolor reference genome: improved assembly, gene annotations, a transcriptome atlas, and signatures of genome organization.</title>
        <authorList>
            <person name="McCormick R.F."/>
            <person name="Truong S.K."/>
            <person name="Sreedasyam A."/>
            <person name="Jenkins J."/>
            <person name="Shu S."/>
            <person name="Sims D."/>
            <person name="Kennedy M."/>
            <person name="Amirebrahimi M."/>
            <person name="Weers B.D."/>
            <person name="McKinley B."/>
            <person name="Mattison A."/>
            <person name="Morishige D.T."/>
            <person name="Grimwood J."/>
            <person name="Schmutz J."/>
            <person name="Mullet J.E."/>
        </authorList>
    </citation>
    <scope>NUCLEOTIDE SEQUENCE [LARGE SCALE GENOMIC DNA]</scope>
    <source>
        <strain evidence="4">cv. BTx623</strain>
    </source>
</reference>
<feature type="compositionally biased region" description="Basic and acidic residues" evidence="1">
    <location>
        <begin position="657"/>
        <end position="671"/>
    </location>
</feature>
<dbReference type="InterPro" id="IPR050875">
    <property type="entry name" value="Troponin_I"/>
</dbReference>
<gene>
    <name evidence="3" type="ORF">SORBI_3007G221700</name>
</gene>
<keyword evidence="2" id="KW-1133">Transmembrane helix</keyword>
<keyword evidence="4" id="KW-1185">Reference proteome</keyword>
<feature type="compositionally biased region" description="Basic and acidic residues" evidence="1">
    <location>
        <begin position="572"/>
        <end position="593"/>
    </location>
</feature>